<dbReference type="GO" id="GO:0005524">
    <property type="term" value="F:ATP binding"/>
    <property type="evidence" value="ECO:0007669"/>
    <property type="project" value="UniProtKB-UniRule"/>
</dbReference>
<protein>
    <recommendedName>
        <fullName evidence="8">Cytidylate kinase</fullName>
        <shortName evidence="8">CK</shortName>
        <ecNumber evidence="8">2.7.4.25</ecNumber>
    </recommendedName>
    <alternativeName>
        <fullName evidence="8">Cytidine monophosphate kinase</fullName>
        <shortName evidence="8">CMP kinase</shortName>
    </alternativeName>
</protein>
<evidence type="ECO:0000313" key="11">
    <source>
        <dbReference type="Proteomes" id="UP000192660"/>
    </source>
</evidence>
<reference evidence="11" key="1">
    <citation type="submission" date="2017-04" db="EMBL/GenBank/DDBJ databases">
        <authorList>
            <person name="Varghese N."/>
            <person name="Submissions S."/>
        </authorList>
    </citation>
    <scope>NUCLEOTIDE SEQUENCE [LARGE SCALE GENOMIC DNA]</scope>
    <source>
        <strain evidence="11">DSM 9293</strain>
    </source>
</reference>
<dbReference type="OrthoDB" id="9807434at2"/>
<dbReference type="STRING" id="28034.BFX07_13440"/>
<comment type="subcellular location">
    <subcellularLocation>
        <location evidence="8">Cytoplasm</location>
    </subcellularLocation>
</comment>
<evidence type="ECO:0000256" key="2">
    <source>
        <dbReference type="ARBA" id="ARBA00022679"/>
    </source>
</evidence>
<dbReference type="GO" id="GO:0015949">
    <property type="term" value="P:nucleobase-containing small molecule interconversion"/>
    <property type="evidence" value="ECO:0007669"/>
    <property type="project" value="TreeGrafter"/>
</dbReference>
<dbReference type="AlphaFoldDB" id="A0A1W1WJH8"/>
<dbReference type="GO" id="GO:0036430">
    <property type="term" value="F:CMP kinase activity"/>
    <property type="evidence" value="ECO:0007669"/>
    <property type="project" value="RHEA"/>
</dbReference>
<dbReference type="PANTHER" id="PTHR21299">
    <property type="entry name" value="CYTIDYLATE KINASE/PANTOATE-BETA-ALANINE LIGASE"/>
    <property type="match status" value="1"/>
</dbReference>
<dbReference type="SUPFAM" id="SSF52540">
    <property type="entry name" value="P-loop containing nucleoside triphosphate hydrolases"/>
    <property type="match status" value="1"/>
</dbReference>
<dbReference type="Proteomes" id="UP000192660">
    <property type="component" value="Unassembled WGS sequence"/>
</dbReference>
<dbReference type="HAMAP" id="MF_00238">
    <property type="entry name" value="Cytidyl_kinase_type1"/>
    <property type="match status" value="1"/>
</dbReference>
<dbReference type="InterPro" id="IPR011994">
    <property type="entry name" value="Cytidylate_kinase_dom"/>
</dbReference>
<organism evidence="10 11">
    <name type="scientific">Sulfobacillus thermosulfidooxidans (strain DSM 9293 / VKM B-1269 / AT-1)</name>
    <dbReference type="NCBI Taxonomy" id="929705"/>
    <lineage>
        <taxon>Bacteria</taxon>
        <taxon>Bacillati</taxon>
        <taxon>Bacillota</taxon>
        <taxon>Clostridia</taxon>
        <taxon>Eubacteriales</taxon>
        <taxon>Clostridiales Family XVII. Incertae Sedis</taxon>
        <taxon>Sulfobacillus</taxon>
    </lineage>
</organism>
<name>A0A1W1WJH8_SULTA</name>
<comment type="catalytic activity">
    <reaction evidence="6 8">
        <text>dCMP + ATP = dCDP + ADP</text>
        <dbReference type="Rhea" id="RHEA:25094"/>
        <dbReference type="ChEBI" id="CHEBI:30616"/>
        <dbReference type="ChEBI" id="CHEBI:57566"/>
        <dbReference type="ChEBI" id="CHEBI:58593"/>
        <dbReference type="ChEBI" id="CHEBI:456216"/>
        <dbReference type="EC" id="2.7.4.25"/>
    </reaction>
</comment>
<proteinExistence type="inferred from homology"/>
<dbReference type="InterPro" id="IPR003136">
    <property type="entry name" value="Cytidylate_kin"/>
</dbReference>
<dbReference type="PANTHER" id="PTHR21299:SF2">
    <property type="entry name" value="CYTIDYLATE KINASE"/>
    <property type="match status" value="1"/>
</dbReference>
<dbReference type="NCBIfam" id="TIGR00017">
    <property type="entry name" value="cmk"/>
    <property type="match status" value="1"/>
</dbReference>
<dbReference type="GO" id="GO:0006220">
    <property type="term" value="P:pyrimidine nucleotide metabolic process"/>
    <property type="evidence" value="ECO:0007669"/>
    <property type="project" value="UniProtKB-UniRule"/>
</dbReference>
<dbReference type="Pfam" id="PF02224">
    <property type="entry name" value="Cytidylate_kin"/>
    <property type="match status" value="1"/>
</dbReference>
<evidence type="ECO:0000256" key="6">
    <source>
        <dbReference type="ARBA" id="ARBA00047615"/>
    </source>
</evidence>
<comment type="catalytic activity">
    <reaction evidence="7 8">
        <text>CMP + ATP = CDP + ADP</text>
        <dbReference type="Rhea" id="RHEA:11600"/>
        <dbReference type="ChEBI" id="CHEBI:30616"/>
        <dbReference type="ChEBI" id="CHEBI:58069"/>
        <dbReference type="ChEBI" id="CHEBI:60377"/>
        <dbReference type="ChEBI" id="CHEBI:456216"/>
        <dbReference type="EC" id="2.7.4.25"/>
    </reaction>
</comment>
<dbReference type="CDD" id="cd02020">
    <property type="entry name" value="CMPK"/>
    <property type="match status" value="1"/>
</dbReference>
<keyword evidence="11" id="KW-1185">Reference proteome</keyword>
<evidence type="ECO:0000256" key="5">
    <source>
        <dbReference type="ARBA" id="ARBA00022840"/>
    </source>
</evidence>
<gene>
    <name evidence="8" type="primary">cmk</name>
    <name evidence="10" type="ORF">SAMN00768000_2839</name>
</gene>
<keyword evidence="3 8" id="KW-0547">Nucleotide-binding</keyword>
<keyword evidence="4 8" id="KW-0418">Kinase</keyword>
<dbReference type="Gene3D" id="3.40.50.300">
    <property type="entry name" value="P-loop containing nucleotide triphosphate hydrolases"/>
    <property type="match status" value="1"/>
</dbReference>
<evidence type="ECO:0000313" key="10">
    <source>
        <dbReference type="EMBL" id="SMC06468.1"/>
    </source>
</evidence>
<feature type="binding site" evidence="8">
    <location>
        <begin position="14"/>
        <end position="22"/>
    </location>
    <ligand>
        <name>ATP</name>
        <dbReference type="ChEBI" id="CHEBI:30616"/>
    </ligand>
</feature>
<evidence type="ECO:0000256" key="1">
    <source>
        <dbReference type="ARBA" id="ARBA00009427"/>
    </source>
</evidence>
<dbReference type="GO" id="GO:0036431">
    <property type="term" value="F:dCMP kinase activity"/>
    <property type="evidence" value="ECO:0007669"/>
    <property type="project" value="InterPro"/>
</dbReference>
<accession>A0A1W1WJH8</accession>
<dbReference type="EC" id="2.7.4.25" evidence="8"/>
<sequence length="228" mass="25223">MKAVGRGPVVTVDGPAGAGKSTVARKMAERLGFLYLDSGAMYRALALKALQHGIDLRDESQLADLLKSTTIDLIGNGQGQPSVWLDGEDVTTLLRTPEVNASVSLVAGFPLVREEMVRRQRAMAREGRVVMDGRDIGTYVLPDADLKFYLTASLEARARRRLNDLVALGFHPNLETLGEEIRHRDTLDAAREVGPLRQAEDAILIDTTDMEVDRVVDMMLEYYRQRVS</sequence>
<dbReference type="GO" id="GO:0005829">
    <property type="term" value="C:cytosol"/>
    <property type="evidence" value="ECO:0007669"/>
    <property type="project" value="TreeGrafter"/>
</dbReference>
<feature type="domain" description="Cytidylate kinase" evidence="9">
    <location>
        <begin position="10"/>
        <end position="224"/>
    </location>
</feature>
<dbReference type="EMBL" id="FWWY01000001">
    <property type="protein sequence ID" value="SMC06468.1"/>
    <property type="molecule type" value="Genomic_DNA"/>
</dbReference>
<evidence type="ECO:0000259" key="9">
    <source>
        <dbReference type="Pfam" id="PF02224"/>
    </source>
</evidence>
<evidence type="ECO:0000256" key="7">
    <source>
        <dbReference type="ARBA" id="ARBA00048478"/>
    </source>
</evidence>
<keyword evidence="8" id="KW-0963">Cytoplasm</keyword>
<dbReference type="InterPro" id="IPR027417">
    <property type="entry name" value="P-loop_NTPase"/>
</dbReference>
<dbReference type="RefSeq" id="WP_020373129.1">
    <property type="nucleotide sequence ID" value="NZ_FWWY01000001.1"/>
</dbReference>
<keyword evidence="2 8" id="KW-0808">Transferase</keyword>
<comment type="similarity">
    <text evidence="1 8">Belongs to the cytidylate kinase family. Type 1 subfamily.</text>
</comment>
<keyword evidence="5 8" id="KW-0067">ATP-binding</keyword>
<evidence type="ECO:0000256" key="4">
    <source>
        <dbReference type="ARBA" id="ARBA00022777"/>
    </source>
</evidence>
<evidence type="ECO:0000256" key="8">
    <source>
        <dbReference type="HAMAP-Rule" id="MF_00238"/>
    </source>
</evidence>
<evidence type="ECO:0000256" key="3">
    <source>
        <dbReference type="ARBA" id="ARBA00022741"/>
    </source>
</evidence>